<dbReference type="Pfam" id="PF10604">
    <property type="entry name" value="Polyketide_cyc2"/>
    <property type="match status" value="1"/>
</dbReference>
<accession>A0A1I2J8D4</accession>
<dbReference type="SUPFAM" id="SSF55961">
    <property type="entry name" value="Bet v1-like"/>
    <property type="match status" value="1"/>
</dbReference>
<dbReference type="OrthoDB" id="191189at2"/>
<dbReference type="AlphaFoldDB" id="A0A1I2J8D4"/>
<organism evidence="1 2">
    <name type="scientific">Fontimonas thermophila</name>
    <dbReference type="NCBI Taxonomy" id="1076937"/>
    <lineage>
        <taxon>Bacteria</taxon>
        <taxon>Pseudomonadati</taxon>
        <taxon>Pseudomonadota</taxon>
        <taxon>Gammaproteobacteria</taxon>
        <taxon>Nevskiales</taxon>
        <taxon>Nevskiaceae</taxon>
        <taxon>Fontimonas</taxon>
    </lineage>
</organism>
<dbReference type="InterPro" id="IPR019587">
    <property type="entry name" value="Polyketide_cyclase/dehydratase"/>
</dbReference>
<gene>
    <name evidence="1" type="ORF">SAMN04488120_10662</name>
</gene>
<protein>
    <submittedName>
        <fullName evidence="1">Polyketide cyclase / dehydrase and lipid transport</fullName>
    </submittedName>
</protein>
<reference evidence="1 2" key="1">
    <citation type="submission" date="2016-10" db="EMBL/GenBank/DDBJ databases">
        <authorList>
            <person name="de Groot N.N."/>
        </authorList>
    </citation>
    <scope>NUCLEOTIDE SEQUENCE [LARGE SCALE GENOMIC DNA]</scope>
    <source>
        <strain evidence="1 2">DSM 23609</strain>
    </source>
</reference>
<keyword evidence="2" id="KW-1185">Reference proteome</keyword>
<proteinExistence type="predicted"/>
<dbReference type="CDD" id="cd07822">
    <property type="entry name" value="SRPBCC_4"/>
    <property type="match status" value="1"/>
</dbReference>
<dbReference type="RefSeq" id="WP_091533495.1">
    <property type="nucleotide sequence ID" value="NZ_FOOC01000006.1"/>
</dbReference>
<dbReference type="Gene3D" id="3.30.530.20">
    <property type="match status" value="1"/>
</dbReference>
<evidence type="ECO:0000313" key="1">
    <source>
        <dbReference type="EMBL" id="SFF51005.1"/>
    </source>
</evidence>
<dbReference type="Proteomes" id="UP000199771">
    <property type="component" value="Unassembled WGS sequence"/>
</dbReference>
<dbReference type="InterPro" id="IPR023393">
    <property type="entry name" value="START-like_dom_sf"/>
</dbReference>
<dbReference type="STRING" id="1076937.SAMN04488120_10662"/>
<sequence length="153" mass="18063">MFVIEKTVEISAPHTIVWEVITDLARYREWNPFCVECRSTLKPGDPIDMWVKLRDKPQFQREWMLEYVEGRRFAYRMKPVPGGALSSLRSHDVEPLGDARTRYRSYFHLKGWLRFLVLALFKRRLETGFAEMTAAIEARAVALWAQRRQTKTA</sequence>
<name>A0A1I2J8D4_9GAMM</name>
<evidence type="ECO:0000313" key="2">
    <source>
        <dbReference type="Proteomes" id="UP000199771"/>
    </source>
</evidence>
<dbReference type="EMBL" id="FOOC01000006">
    <property type="protein sequence ID" value="SFF51005.1"/>
    <property type="molecule type" value="Genomic_DNA"/>
</dbReference>